<sequence>MAFLYRALEKDRRKRQLSSQEPHTGARIAALSDPTLPQSPYKLRASFFVATALQVLLFAAFAALGIALLARTVFPEGQSIARERAIWQRGVTAAEVSVEGTHTMRNIVFHEYKLDVTYLDSSGEGHAGQLAVTTLGSQLELTDAVEVHFDPAQPDQFALSSAIDVGSARWASVSVSAAVALTMVGVFGFAGIKMVQKLGDARRTACGGEWVEVTLSAPPVRNDHYGYTTYSFRVGPYDARDRTAVFGRKRQPVFIGDDCSRLLALRNREDPEGIIVLRSDLYPLALSANERERWGSP</sequence>
<keyword evidence="3" id="KW-1185">Reference proteome</keyword>
<name>A0ABZ2KSR2_9BACT</name>
<evidence type="ECO:0000256" key="1">
    <source>
        <dbReference type="SAM" id="Phobius"/>
    </source>
</evidence>
<accession>A0ABZ2KSR2</accession>
<proteinExistence type="predicted"/>
<dbReference type="RefSeq" id="WP_394831321.1">
    <property type="nucleotide sequence ID" value="NZ_CP089929.1"/>
</dbReference>
<keyword evidence="1" id="KW-0812">Transmembrane</keyword>
<gene>
    <name evidence="2" type="ORF">LVJ94_32905</name>
</gene>
<evidence type="ECO:0000313" key="2">
    <source>
        <dbReference type="EMBL" id="WXB01704.1"/>
    </source>
</evidence>
<organism evidence="2 3">
    <name type="scientific">Pendulispora rubella</name>
    <dbReference type="NCBI Taxonomy" id="2741070"/>
    <lineage>
        <taxon>Bacteria</taxon>
        <taxon>Pseudomonadati</taxon>
        <taxon>Myxococcota</taxon>
        <taxon>Myxococcia</taxon>
        <taxon>Myxococcales</taxon>
        <taxon>Sorangiineae</taxon>
        <taxon>Pendulisporaceae</taxon>
        <taxon>Pendulispora</taxon>
    </lineage>
</organism>
<keyword evidence="1" id="KW-1133">Transmembrane helix</keyword>
<protein>
    <recommendedName>
        <fullName evidence="4">DUF3592 domain-containing protein</fullName>
    </recommendedName>
</protein>
<feature type="transmembrane region" description="Helical" evidence="1">
    <location>
        <begin position="170"/>
        <end position="192"/>
    </location>
</feature>
<dbReference type="Proteomes" id="UP001374803">
    <property type="component" value="Chromosome"/>
</dbReference>
<keyword evidence="1" id="KW-0472">Membrane</keyword>
<evidence type="ECO:0008006" key="4">
    <source>
        <dbReference type="Google" id="ProtNLM"/>
    </source>
</evidence>
<feature type="transmembrane region" description="Helical" evidence="1">
    <location>
        <begin position="47"/>
        <end position="70"/>
    </location>
</feature>
<dbReference type="EMBL" id="CP089983">
    <property type="protein sequence ID" value="WXB01704.1"/>
    <property type="molecule type" value="Genomic_DNA"/>
</dbReference>
<evidence type="ECO:0000313" key="3">
    <source>
        <dbReference type="Proteomes" id="UP001374803"/>
    </source>
</evidence>
<reference evidence="2" key="1">
    <citation type="submission" date="2021-12" db="EMBL/GenBank/DDBJ databases">
        <title>Discovery of the Pendulisporaceae a myxobacterial family with distinct sporulation behavior and unique specialized metabolism.</title>
        <authorList>
            <person name="Garcia R."/>
            <person name="Popoff A."/>
            <person name="Bader C.D."/>
            <person name="Loehr J."/>
            <person name="Walesch S."/>
            <person name="Walt C."/>
            <person name="Boldt J."/>
            <person name="Bunk B."/>
            <person name="Haeckl F.J.F.P.J."/>
            <person name="Gunesch A.P."/>
            <person name="Birkelbach J."/>
            <person name="Nuebel U."/>
            <person name="Pietschmann T."/>
            <person name="Bach T."/>
            <person name="Mueller R."/>
        </authorList>
    </citation>
    <scope>NUCLEOTIDE SEQUENCE</scope>
    <source>
        <strain evidence="2">MSr11367</strain>
    </source>
</reference>